<protein>
    <submittedName>
        <fullName evidence="2">Transposase</fullName>
    </submittedName>
</protein>
<dbReference type="EMBL" id="NZBD01000017">
    <property type="protein sequence ID" value="MAG18440.1"/>
    <property type="molecule type" value="Genomic_DNA"/>
</dbReference>
<dbReference type="InterPro" id="IPR002559">
    <property type="entry name" value="Transposase_11"/>
</dbReference>
<dbReference type="GO" id="GO:0003677">
    <property type="term" value="F:DNA binding"/>
    <property type="evidence" value="ECO:0007669"/>
    <property type="project" value="InterPro"/>
</dbReference>
<evidence type="ECO:0000313" key="3">
    <source>
        <dbReference type="Proteomes" id="UP000226712"/>
    </source>
</evidence>
<sequence length="182" mass="20834">KEVEKKHYLKAHYFVGTKSNVITAVEVTDESGSDYSQLIPLLNKAKIDFEIKEVSADKAYLGKSNLEAIAEIGATPYVPYKSNTAPKRNVGHIWNKMYWYFKNKPQEWGEHYHKRSNVETTFNMVKQAFSGNLKTKNNTANVNEILCKAVCHNLCVLIMEYHENKLNIDLSTQAPKIKIPIK</sequence>
<organism evidence="2 3">
    <name type="scientific">Candidatus Iainarchaeum sp</name>
    <dbReference type="NCBI Taxonomy" id="3101447"/>
    <lineage>
        <taxon>Archaea</taxon>
        <taxon>Candidatus Iainarchaeota</taxon>
        <taxon>Candidatus Iainarchaeia</taxon>
        <taxon>Candidatus Iainarchaeales</taxon>
        <taxon>Candidatus Iainarchaeaceae</taxon>
        <taxon>Candidatus Iainarchaeum</taxon>
    </lineage>
</organism>
<evidence type="ECO:0000313" key="2">
    <source>
        <dbReference type="EMBL" id="MAG18440.1"/>
    </source>
</evidence>
<dbReference type="Pfam" id="PF01609">
    <property type="entry name" value="DDE_Tnp_1"/>
    <property type="match status" value="1"/>
</dbReference>
<dbReference type="GO" id="GO:0004803">
    <property type="term" value="F:transposase activity"/>
    <property type="evidence" value="ECO:0007669"/>
    <property type="project" value="InterPro"/>
</dbReference>
<reference evidence="3" key="1">
    <citation type="submission" date="2017-09" db="EMBL/GenBank/DDBJ databases">
        <title>The Reconstruction of 2,631 Draft Metagenome-Assembled Genomes from the Global Oceans.</title>
        <authorList>
            <person name="Tully B.J."/>
            <person name="Graham E.D."/>
            <person name="Heidelberg J.F."/>
        </authorList>
    </citation>
    <scope>NUCLEOTIDE SEQUENCE [LARGE SCALE GENOMIC DNA]</scope>
</reference>
<proteinExistence type="predicted"/>
<name>A0A2D6LQH1_9ARCH</name>
<comment type="caution">
    <text evidence="2">The sequence shown here is derived from an EMBL/GenBank/DDBJ whole genome shotgun (WGS) entry which is preliminary data.</text>
</comment>
<accession>A0A2D6LQH1</accession>
<feature type="domain" description="Transposase IS4-like" evidence="1">
    <location>
        <begin position="5"/>
        <end position="154"/>
    </location>
</feature>
<gene>
    <name evidence="2" type="ORF">CL944_03135</name>
</gene>
<feature type="non-terminal residue" evidence="2">
    <location>
        <position position="1"/>
    </location>
</feature>
<dbReference type="GO" id="GO:0006313">
    <property type="term" value="P:DNA transposition"/>
    <property type="evidence" value="ECO:0007669"/>
    <property type="project" value="InterPro"/>
</dbReference>
<dbReference type="Proteomes" id="UP000226712">
    <property type="component" value="Unassembled WGS sequence"/>
</dbReference>
<evidence type="ECO:0000259" key="1">
    <source>
        <dbReference type="Pfam" id="PF01609"/>
    </source>
</evidence>
<dbReference type="AlphaFoldDB" id="A0A2D6LQH1"/>